<evidence type="ECO:0000313" key="3">
    <source>
        <dbReference type="Proteomes" id="UP000837803"/>
    </source>
</evidence>
<dbReference type="RefSeq" id="WP_238751247.1">
    <property type="nucleotide sequence ID" value="NZ_CAKLPZ010000002.1"/>
</dbReference>
<dbReference type="PANTHER" id="PTHR30399">
    <property type="entry name" value="UNCHARACTERIZED PROTEIN YGJP"/>
    <property type="match status" value="1"/>
</dbReference>
<sequence>MARTRKVHESRTTVDLDGLRVPVRIITERGRRATIAAVRQRALYIRLPHGLAAAAREQRIHEMLAWALRTAREKPEAFAHFTGLPRAARYVFGFGEQEYEIGVGEHALAHHKIVATAAHRLQILLCTRGARPAMNRVIPKLLAKHFAAQELARVARRVHELNAAHFQRPIRGVKLSDTYSRWGSCSHRGNINLATRLLLAPDAVLDAVIVHELAHLVHADHSPRFWAEVARALPDYKKYDAWLKEHGGGLRFIPTPVD</sequence>
<dbReference type="InterPro" id="IPR002725">
    <property type="entry name" value="YgjP-like_metallopeptidase"/>
</dbReference>
<feature type="domain" description="YgjP-like metallopeptidase" evidence="1">
    <location>
        <begin position="33"/>
        <end position="246"/>
    </location>
</feature>
<dbReference type="EMBL" id="CAKLPZ010000002">
    <property type="protein sequence ID" value="CAH1001400.1"/>
    <property type="molecule type" value="Genomic_DNA"/>
</dbReference>
<dbReference type="CDD" id="cd07344">
    <property type="entry name" value="M48_yhfN_like"/>
    <property type="match status" value="1"/>
</dbReference>
<evidence type="ECO:0000259" key="1">
    <source>
        <dbReference type="Pfam" id="PF01863"/>
    </source>
</evidence>
<name>A0ABM9B233_9BACT</name>
<dbReference type="PANTHER" id="PTHR30399:SF1">
    <property type="entry name" value="UTP PYROPHOSPHATASE"/>
    <property type="match status" value="1"/>
</dbReference>
<accession>A0ABM9B233</accession>
<dbReference type="Proteomes" id="UP000837803">
    <property type="component" value="Unassembled WGS sequence"/>
</dbReference>
<evidence type="ECO:0000313" key="2">
    <source>
        <dbReference type="EMBL" id="CAH1001400.1"/>
    </source>
</evidence>
<proteinExistence type="predicted"/>
<organism evidence="2 3">
    <name type="scientific">Neolewinella maritima</name>
    <dbReference type="NCBI Taxonomy" id="1383882"/>
    <lineage>
        <taxon>Bacteria</taxon>
        <taxon>Pseudomonadati</taxon>
        <taxon>Bacteroidota</taxon>
        <taxon>Saprospiria</taxon>
        <taxon>Saprospirales</taxon>
        <taxon>Lewinellaceae</taxon>
        <taxon>Neolewinella</taxon>
    </lineage>
</organism>
<dbReference type="Gene3D" id="3.30.2010.10">
    <property type="entry name" value="Metalloproteases ('zincins'), catalytic domain"/>
    <property type="match status" value="1"/>
</dbReference>
<protein>
    <recommendedName>
        <fullName evidence="1">YgjP-like metallopeptidase domain-containing protein</fullName>
    </recommendedName>
</protein>
<gene>
    <name evidence="2" type="ORF">LEM8419_02303</name>
</gene>
<dbReference type="Pfam" id="PF01863">
    <property type="entry name" value="YgjP-like"/>
    <property type="match status" value="1"/>
</dbReference>
<reference evidence="2" key="1">
    <citation type="submission" date="2021-12" db="EMBL/GenBank/DDBJ databases">
        <authorList>
            <person name="Rodrigo-Torres L."/>
            <person name="Arahal R. D."/>
            <person name="Lucena T."/>
        </authorList>
    </citation>
    <scope>NUCLEOTIDE SEQUENCE</scope>
    <source>
        <strain evidence="2">CECT 8419</strain>
    </source>
</reference>
<keyword evidence="3" id="KW-1185">Reference proteome</keyword>
<comment type="caution">
    <text evidence="2">The sequence shown here is derived from an EMBL/GenBank/DDBJ whole genome shotgun (WGS) entry which is preliminary data.</text>
</comment>
<dbReference type="InterPro" id="IPR053136">
    <property type="entry name" value="UTP_pyrophosphatase-like"/>
</dbReference>